<organism evidence="1 2">
    <name type="scientific">Pendulispora albinea</name>
    <dbReference type="NCBI Taxonomy" id="2741071"/>
    <lineage>
        <taxon>Bacteria</taxon>
        <taxon>Pseudomonadati</taxon>
        <taxon>Myxococcota</taxon>
        <taxon>Myxococcia</taxon>
        <taxon>Myxococcales</taxon>
        <taxon>Sorangiineae</taxon>
        <taxon>Pendulisporaceae</taxon>
        <taxon>Pendulispora</taxon>
    </lineage>
</organism>
<keyword evidence="2" id="KW-1185">Reference proteome</keyword>
<gene>
    <name evidence="1" type="ORF">LZC94_27830</name>
</gene>
<reference evidence="1 2" key="1">
    <citation type="submission" date="2021-12" db="EMBL/GenBank/DDBJ databases">
        <title>Discovery of the Pendulisporaceae a myxobacterial family with distinct sporulation behavior and unique specialized metabolism.</title>
        <authorList>
            <person name="Garcia R."/>
            <person name="Popoff A."/>
            <person name="Bader C.D."/>
            <person name="Loehr J."/>
            <person name="Walesch S."/>
            <person name="Walt C."/>
            <person name="Boldt J."/>
            <person name="Bunk B."/>
            <person name="Haeckl F.J.F.P.J."/>
            <person name="Gunesch A.P."/>
            <person name="Birkelbach J."/>
            <person name="Nuebel U."/>
            <person name="Pietschmann T."/>
            <person name="Bach T."/>
            <person name="Mueller R."/>
        </authorList>
    </citation>
    <scope>NUCLEOTIDE SEQUENCE [LARGE SCALE GENOMIC DNA]</scope>
    <source>
        <strain evidence="1 2">MSr11954</strain>
    </source>
</reference>
<proteinExistence type="predicted"/>
<sequence length="50" mass="5360">MVAQRVYPVELLRRFLAYHDPRGGGGALIVSSIGGTFPSPMPSLDSSSLR</sequence>
<dbReference type="Proteomes" id="UP001370348">
    <property type="component" value="Chromosome"/>
</dbReference>
<dbReference type="EMBL" id="CP089984">
    <property type="protein sequence ID" value="WXB11661.1"/>
    <property type="molecule type" value="Genomic_DNA"/>
</dbReference>
<accession>A0ABZ2LL60</accession>
<name>A0ABZ2LL60_9BACT</name>
<evidence type="ECO:0000313" key="1">
    <source>
        <dbReference type="EMBL" id="WXB11661.1"/>
    </source>
</evidence>
<dbReference type="RefSeq" id="WP_394821281.1">
    <property type="nucleotide sequence ID" value="NZ_CP089984.1"/>
</dbReference>
<protein>
    <submittedName>
        <fullName evidence="1">Uncharacterized protein</fullName>
    </submittedName>
</protein>
<evidence type="ECO:0000313" key="2">
    <source>
        <dbReference type="Proteomes" id="UP001370348"/>
    </source>
</evidence>